<comment type="caution">
    <text evidence="4">The sequence shown here is derived from an EMBL/GenBank/DDBJ whole genome shotgun (WGS) entry which is preliminary data.</text>
</comment>
<reference evidence="5" key="1">
    <citation type="journal article" date="2019" name="Int. J. Syst. Evol. Microbiol.">
        <title>The Global Catalogue of Microorganisms (GCM) 10K type strain sequencing project: providing services to taxonomists for standard genome sequencing and annotation.</title>
        <authorList>
            <consortium name="The Broad Institute Genomics Platform"/>
            <consortium name="The Broad Institute Genome Sequencing Center for Infectious Disease"/>
            <person name="Wu L."/>
            <person name="Ma J."/>
        </authorList>
    </citation>
    <scope>NUCLEOTIDE SEQUENCE [LARGE SCALE GENOMIC DNA]</scope>
    <source>
        <strain evidence="5">CGMCC 4.7241</strain>
    </source>
</reference>
<accession>A0ABV7YJU4</accession>
<keyword evidence="1 2" id="KW-0732">Signal</keyword>
<sequence>MRRTLSAILGIVLAGALVAAPSATTALAEPGSKGSAVQKQWRSYWVDSFNAGIYTPAQGDQLIKDAQAINANVLIVQVGRWQDCFCNRSTYPKTHVAVDPPPYDPLDMIIDKAHAAGLQVHAWVNVAPMWHLATAPPQADHVFNTHGLNATGADRWVNKRYDGTEVVDNNTFTFMDPGNPAAAEYMAKGVTSIAKNYDVDGMNLDFIRYPDYSLTSAAGEWGYTETALKRFHALTGRTDIPVPSDPQWSQWRRDQVSNIVRRIYLGMAEVNPKARLSIDGIVYEHGPSATPGGWEGTRTYKEVMQDWRSWLDEGILDTVVAMNYKRELNPDHVNMYREWNEYLKDHQYGRQNVVGPAIYLNTIPNSVIQAREAFKPSAAGNSVIGWSGYSYAAPTLAVTAGQAPAATERPALAAALTTADPLGEQPLFADKAKVPKMDWKESPKTGAVVGSLKLHDGTPLDQVSITARNVVTGQKVTGRVTDGTGWFGFVDLRPGTWLIEAKLPKGVVGKHLDAVHIKKGKVAKASLSPLFKRH</sequence>
<evidence type="ECO:0000256" key="2">
    <source>
        <dbReference type="SAM" id="SignalP"/>
    </source>
</evidence>
<dbReference type="InterPro" id="IPR052177">
    <property type="entry name" value="Divisome_Glycosyl_Hydrolase"/>
</dbReference>
<evidence type="ECO:0000259" key="3">
    <source>
        <dbReference type="Pfam" id="PF02638"/>
    </source>
</evidence>
<dbReference type="InterPro" id="IPR017853">
    <property type="entry name" value="GH"/>
</dbReference>
<dbReference type="InterPro" id="IPR003790">
    <property type="entry name" value="GHL10"/>
</dbReference>
<proteinExistence type="predicted"/>
<dbReference type="PANTHER" id="PTHR43405:SF1">
    <property type="entry name" value="GLYCOSYL HYDROLASE DIGH"/>
    <property type="match status" value="1"/>
</dbReference>
<feature type="chain" id="PRO_5046477281" evidence="2">
    <location>
        <begin position="29"/>
        <end position="534"/>
    </location>
</feature>
<feature type="signal peptide" evidence="2">
    <location>
        <begin position="1"/>
        <end position="28"/>
    </location>
</feature>
<dbReference type="EMBL" id="JBHRZH010000041">
    <property type="protein sequence ID" value="MFC3765635.1"/>
    <property type="molecule type" value="Genomic_DNA"/>
</dbReference>
<organism evidence="4 5">
    <name type="scientific">Tenggerimyces flavus</name>
    <dbReference type="NCBI Taxonomy" id="1708749"/>
    <lineage>
        <taxon>Bacteria</taxon>
        <taxon>Bacillati</taxon>
        <taxon>Actinomycetota</taxon>
        <taxon>Actinomycetes</taxon>
        <taxon>Propionibacteriales</taxon>
        <taxon>Nocardioidaceae</taxon>
        <taxon>Tenggerimyces</taxon>
    </lineage>
</organism>
<dbReference type="SUPFAM" id="SSF49452">
    <property type="entry name" value="Starch-binding domain-like"/>
    <property type="match status" value="1"/>
</dbReference>
<name>A0ABV7YJU4_9ACTN</name>
<dbReference type="Pfam" id="PF02638">
    <property type="entry name" value="GHL10"/>
    <property type="match status" value="1"/>
</dbReference>
<dbReference type="Proteomes" id="UP001595699">
    <property type="component" value="Unassembled WGS sequence"/>
</dbReference>
<evidence type="ECO:0000313" key="4">
    <source>
        <dbReference type="EMBL" id="MFC3765635.1"/>
    </source>
</evidence>
<gene>
    <name evidence="4" type="ORF">ACFOUW_32705</name>
</gene>
<dbReference type="SUPFAM" id="SSF51445">
    <property type="entry name" value="(Trans)glycosidases"/>
    <property type="match status" value="1"/>
</dbReference>
<dbReference type="PANTHER" id="PTHR43405">
    <property type="entry name" value="GLYCOSYL HYDROLASE DIGH"/>
    <property type="match status" value="1"/>
</dbReference>
<feature type="domain" description="Glycosyl hydrolase-like 10" evidence="3">
    <location>
        <begin position="44"/>
        <end position="328"/>
    </location>
</feature>
<dbReference type="InterPro" id="IPR013784">
    <property type="entry name" value="Carb-bd-like_fold"/>
</dbReference>
<evidence type="ECO:0000313" key="5">
    <source>
        <dbReference type="Proteomes" id="UP001595699"/>
    </source>
</evidence>
<protein>
    <submittedName>
        <fullName evidence="4">Family 10 glycosylhydrolase</fullName>
    </submittedName>
</protein>
<keyword evidence="5" id="KW-1185">Reference proteome</keyword>
<dbReference type="RefSeq" id="WP_205116499.1">
    <property type="nucleotide sequence ID" value="NZ_JAFBCM010000001.1"/>
</dbReference>
<dbReference type="Gene3D" id="3.20.20.80">
    <property type="entry name" value="Glycosidases"/>
    <property type="match status" value="1"/>
</dbReference>
<evidence type="ECO:0000256" key="1">
    <source>
        <dbReference type="ARBA" id="ARBA00022729"/>
    </source>
</evidence>